<evidence type="ECO:0000256" key="6">
    <source>
        <dbReference type="SAM" id="Phobius"/>
    </source>
</evidence>
<proteinExistence type="predicted"/>
<keyword evidence="2" id="KW-1003">Cell membrane</keyword>
<dbReference type="RefSeq" id="WP_344824179.1">
    <property type="nucleotide sequence ID" value="NZ_BAABEZ010000018.1"/>
</dbReference>
<evidence type="ECO:0000259" key="7">
    <source>
        <dbReference type="Pfam" id="PF02687"/>
    </source>
</evidence>
<name>A0ABP8MMU2_9BACT</name>
<evidence type="ECO:0000256" key="5">
    <source>
        <dbReference type="ARBA" id="ARBA00023136"/>
    </source>
</evidence>
<sequence length="398" mass="44178">MSEAKGILKKLLLRGGGKSRLAGAWITLVAGCLLLFVSVELWSTFRDILDGRRSQDSLGSTFLTISKKVEDASMADKNATTISDQELTTITRAPQVQDAGKLTPANFKVAASLGYGPMSFYTLLFLEAAPDRFMDQIPGRWNWKEGDRTIPIILSRDFLNMYNYIFAPSQGLPLLSEESVKALGFTLTMGEGPMQQEYQAQVEGFSDRISSVLVPQSFIDYGNRHFSSNGTVHVSRLILKVKDPSDKAFTGFLSDHHYTTNAEQLRFSKMRSVVEAVSAGTGVIALLLMFVSGLVFVLFIELTMAKAQESVRLLLQLGYSPAQLRLFLTRRYVPLMLSAVTLSLILTVLLKSLAAQRLKSLQLEIDLFPGLYVWIAVALSCLLLLWQTIRSISRSLKQ</sequence>
<reference evidence="9" key="1">
    <citation type="journal article" date="2019" name="Int. J. Syst. Evol. Microbiol.">
        <title>The Global Catalogue of Microorganisms (GCM) 10K type strain sequencing project: providing services to taxonomists for standard genome sequencing and annotation.</title>
        <authorList>
            <consortium name="The Broad Institute Genomics Platform"/>
            <consortium name="The Broad Institute Genome Sequencing Center for Infectious Disease"/>
            <person name="Wu L."/>
            <person name="Ma J."/>
        </authorList>
    </citation>
    <scope>NUCLEOTIDE SEQUENCE [LARGE SCALE GENOMIC DNA]</scope>
    <source>
        <strain evidence="9">JCM 31921</strain>
    </source>
</reference>
<organism evidence="8 9">
    <name type="scientific">Rurimicrobium arvi</name>
    <dbReference type="NCBI Taxonomy" id="2049916"/>
    <lineage>
        <taxon>Bacteria</taxon>
        <taxon>Pseudomonadati</taxon>
        <taxon>Bacteroidota</taxon>
        <taxon>Chitinophagia</taxon>
        <taxon>Chitinophagales</taxon>
        <taxon>Chitinophagaceae</taxon>
        <taxon>Rurimicrobium</taxon>
    </lineage>
</organism>
<dbReference type="Proteomes" id="UP001501410">
    <property type="component" value="Unassembled WGS sequence"/>
</dbReference>
<accession>A0ABP8MMU2</accession>
<feature type="transmembrane region" description="Helical" evidence="6">
    <location>
        <begin position="332"/>
        <end position="350"/>
    </location>
</feature>
<feature type="transmembrane region" description="Helical" evidence="6">
    <location>
        <begin position="370"/>
        <end position="389"/>
    </location>
</feature>
<dbReference type="Pfam" id="PF02687">
    <property type="entry name" value="FtsX"/>
    <property type="match status" value="1"/>
</dbReference>
<feature type="domain" description="ABC3 transporter permease C-terminal" evidence="7">
    <location>
        <begin position="283"/>
        <end position="394"/>
    </location>
</feature>
<evidence type="ECO:0000313" key="8">
    <source>
        <dbReference type="EMBL" id="GAA4453023.1"/>
    </source>
</evidence>
<dbReference type="InterPro" id="IPR003838">
    <property type="entry name" value="ABC3_permease_C"/>
</dbReference>
<dbReference type="EMBL" id="BAABEZ010000018">
    <property type="protein sequence ID" value="GAA4453023.1"/>
    <property type="molecule type" value="Genomic_DNA"/>
</dbReference>
<evidence type="ECO:0000256" key="1">
    <source>
        <dbReference type="ARBA" id="ARBA00004651"/>
    </source>
</evidence>
<evidence type="ECO:0000256" key="2">
    <source>
        <dbReference type="ARBA" id="ARBA00022475"/>
    </source>
</evidence>
<keyword evidence="9" id="KW-1185">Reference proteome</keyword>
<keyword evidence="4 6" id="KW-1133">Transmembrane helix</keyword>
<dbReference type="PROSITE" id="PS51257">
    <property type="entry name" value="PROKAR_LIPOPROTEIN"/>
    <property type="match status" value="1"/>
</dbReference>
<evidence type="ECO:0000256" key="4">
    <source>
        <dbReference type="ARBA" id="ARBA00022989"/>
    </source>
</evidence>
<feature type="transmembrane region" description="Helical" evidence="6">
    <location>
        <begin position="21"/>
        <end position="45"/>
    </location>
</feature>
<keyword evidence="5 6" id="KW-0472">Membrane</keyword>
<gene>
    <name evidence="8" type="ORF">GCM10023092_12820</name>
</gene>
<feature type="transmembrane region" description="Helical" evidence="6">
    <location>
        <begin position="276"/>
        <end position="300"/>
    </location>
</feature>
<protein>
    <recommendedName>
        <fullName evidence="7">ABC3 transporter permease C-terminal domain-containing protein</fullName>
    </recommendedName>
</protein>
<evidence type="ECO:0000256" key="3">
    <source>
        <dbReference type="ARBA" id="ARBA00022692"/>
    </source>
</evidence>
<comment type="caution">
    <text evidence="8">The sequence shown here is derived from an EMBL/GenBank/DDBJ whole genome shotgun (WGS) entry which is preliminary data.</text>
</comment>
<comment type="subcellular location">
    <subcellularLocation>
        <location evidence="1">Cell membrane</location>
        <topology evidence="1">Multi-pass membrane protein</topology>
    </subcellularLocation>
</comment>
<keyword evidence="3 6" id="KW-0812">Transmembrane</keyword>
<evidence type="ECO:0000313" key="9">
    <source>
        <dbReference type="Proteomes" id="UP001501410"/>
    </source>
</evidence>